<proteinExistence type="predicted"/>
<gene>
    <name evidence="1" type="ORF">METZ01_LOCUS445830</name>
</gene>
<accession>A0A382ZBT3</accession>
<reference evidence="1" key="1">
    <citation type="submission" date="2018-05" db="EMBL/GenBank/DDBJ databases">
        <authorList>
            <person name="Lanie J.A."/>
            <person name="Ng W.-L."/>
            <person name="Kazmierczak K.M."/>
            <person name="Andrzejewski T.M."/>
            <person name="Davidsen T.M."/>
            <person name="Wayne K.J."/>
            <person name="Tettelin H."/>
            <person name="Glass J.I."/>
            <person name="Rusch D."/>
            <person name="Podicherti R."/>
            <person name="Tsui H.-C.T."/>
            <person name="Winkler M.E."/>
        </authorList>
    </citation>
    <scope>NUCLEOTIDE SEQUENCE</scope>
</reference>
<evidence type="ECO:0000313" key="1">
    <source>
        <dbReference type="EMBL" id="SVD92976.1"/>
    </source>
</evidence>
<feature type="non-terminal residue" evidence="1">
    <location>
        <position position="1"/>
    </location>
</feature>
<organism evidence="1">
    <name type="scientific">marine metagenome</name>
    <dbReference type="NCBI Taxonomy" id="408172"/>
    <lineage>
        <taxon>unclassified sequences</taxon>
        <taxon>metagenomes</taxon>
        <taxon>ecological metagenomes</taxon>
    </lineage>
</organism>
<name>A0A382ZBT3_9ZZZZ</name>
<dbReference type="AlphaFoldDB" id="A0A382ZBT3"/>
<dbReference type="EMBL" id="UINC01182647">
    <property type="protein sequence ID" value="SVD92976.1"/>
    <property type="molecule type" value="Genomic_DNA"/>
</dbReference>
<sequence>WPDAGRARLESSPSTQIIGKPVSSNCRAVRFSWETESISSLETMPMCAGYPADYVRLVYSDFYEA</sequence>
<protein>
    <submittedName>
        <fullName evidence="1">Uncharacterized protein</fullName>
    </submittedName>
</protein>